<gene>
    <name evidence="2" type="ORF">EV653_4493</name>
</gene>
<dbReference type="InterPro" id="IPR046281">
    <property type="entry name" value="DUF6318"/>
</dbReference>
<dbReference type="Pfam" id="PF19843">
    <property type="entry name" value="DUF6318"/>
    <property type="match status" value="1"/>
</dbReference>
<accession>A0A4R8C3Q7</accession>
<protein>
    <recommendedName>
        <fullName evidence="1">DUF6318 domain-containing protein</fullName>
    </recommendedName>
</protein>
<reference evidence="2 3" key="1">
    <citation type="submission" date="2019-03" db="EMBL/GenBank/DDBJ databases">
        <title>Genomic Encyclopedia of Type Strains, Phase III (KMG-III): the genomes of soil and plant-associated and newly described type strains.</title>
        <authorList>
            <person name="Whitman W."/>
        </authorList>
    </citation>
    <scope>NUCLEOTIDE SEQUENCE [LARGE SCALE GENOMIC DNA]</scope>
    <source>
        <strain evidence="2 3">VKM Ac-2573</strain>
    </source>
</reference>
<comment type="caution">
    <text evidence="2">The sequence shown here is derived from an EMBL/GenBank/DDBJ whole genome shotgun (WGS) entry which is preliminary data.</text>
</comment>
<sequence length="115" mass="12218">MNYASQTGDSGPLLAASDAGCVGCKQYADIAVRTNASNGGLSGDYRERVSDVSELVRRSNGRLRGSAAVTVGRYTTKDSPAAAPVVSKAARYTEQVVLSPSKGNWVMFEIELEER</sequence>
<evidence type="ECO:0000313" key="2">
    <source>
        <dbReference type="EMBL" id="TDW70450.1"/>
    </source>
</evidence>
<dbReference type="EMBL" id="SODP01000002">
    <property type="protein sequence ID" value="TDW70450.1"/>
    <property type="molecule type" value="Genomic_DNA"/>
</dbReference>
<organism evidence="2 3">
    <name type="scientific">Kribbella pratensis</name>
    <dbReference type="NCBI Taxonomy" id="2512112"/>
    <lineage>
        <taxon>Bacteria</taxon>
        <taxon>Bacillati</taxon>
        <taxon>Actinomycetota</taxon>
        <taxon>Actinomycetes</taxon>
        <taxon>Propionibacteriales</taxon>
        <taxon>Kribbellaceae</taxon>
        <taxon>Kribbella</taxon>
    </lineage>
</organism>
<feature type="domain" description="DUF6318" evidence="1">
    <location>
        <begin position="1"/>
        <end position="108"/>
    </location>
</feature>
<keyword evidence="3" id="KW-1185">Reference proteome</keyword>
<dbReference type="AlphaFoldDB" id="A0A4R8C3Q7"/>
<name>A0A4R8C3Q7_9ACTN</name>
<proteinExistence type="predicted"/>
<evidence type="ECO:0000259" key="1">
    <source>
        <dbReference type="Pfam" id="PF19843"/>
    </source>
</evidence>
<evidence type="ECO:0000313" key="3">
    <source>
        <dbReference type="Proteomes" id="UP000295146"/>
    </source>
</evidence>
<dbReference type="Proteomes" id="UP000295146">
    <property type="component" value="Unassembled WGS sequence"/>
</dbReference>
<dbReference type="OrthoDB" id="3830219at2"/>